<reference evidence="2 3" key="1">
    <citation type="submission" date="2023-08" db="EMBL/GenBank/DDBJ databases">
        <authorList>
            <person name="Roldan D.M."/>
            <person name="Menes R.J."/>
        </authorList>
    </citation>
    <scope>NUCLEOTIDE SEQUENCE [LARGE SCALE GENOMIC DNA]</scope>
    <source>
        <strain evidence="2 3">CCM 2812</strain>
    </source>
</reference>
<dbReference type="InterPro" id="IPR013830">
    <property type="entry name" value="SGNH_hydro"/>
</dbReference>
<feature type="domain" description="SGNH hydrolase-type esterase" evidence="1">
    <location>
        <begin position="3"/>
        <end position="165"/>
    </location>
</feature>
<evidence type="ECO:0000313" key="2">
    <source>
        <dbReference type="EMBL" id="MDP4299539.1"/>
    </source>
</evidence>
<comment type="caution">
    <text evidence="2">The sequence shown here is derived from an EMBL/GenBank/DDBJ whole genome shotgun (WGS) entry which is preliminary data.</text>
</comment>
<organism evidence="2 3">
    <name type="scientific">Leptothrix discophora</name>
    <dbReference type="NCBI Taxonomy" id="89"/>
    <lineage>
        <taxon>Bacteria</taxon>
        <taxon>Pseudomonadati</taxon>
        <taxon>Pseudomonadota</taxon>
        <taxon>Betaproteobacteria</taxon>
        <taxon>Burkholderiales</taxon>
        <taxon>Sphaerotilaceae</taxon>
        <taxon>Leptothrix</taxon>
    </lineage>
</organism>
<protein>
    <submittedName>
        <fullName evidence="2">Arylesterase</fullName>
    </submittedName>
</protein>
<sequence length="182" mass="19681">MIVGDSLSAEYGLPRGAGWVALLERRLADKRIGATVVNASISGETTSGGRSRLAALLARHRPTHVVIELGGNDALRGLPLKMTEDNLRAMVRASRNSGASVMVVGMQMPPNYGAAYARDFGAIFGRVARDEKVALVPFMLAGLADDAEPMKWFQPDRIHPVAAAHPVILDTIWTVMEGWLRH</sequence>
<dbReference type="EMBL" id="JAUZEE010000001">
    <property type="protein sequence ID" value="MDP4299539.1"/>
    <property type="molecule type" value="Genomic_DNA"/>
</dbReference>
<dbReference type="CDD" id="cd01822">
    <property type="entry name" value="Lysophospholipase_L1_like"/>
    <property type="match status" value="1"/>
</dbReference>
<dbReference type="SUPFAM" id="SSF52266">
    <property type="entry name" value="SGNH hydrolase"/>
    <property type="match status" value="1"/>
</dbReference>
<proteinExistence type="predicted"/>
<dbReference type="PANTHER" id="PTHR30383:SF24">
    <property type="entry name" value="THIOESTERASE 1_PROTEASE 1_LYSOPHOSPHOLIPASE L1"/>
    <property type="match status" value="1"/>
</dbReference>
<dbReference type="Gene3D" id="3.40.50.1110">
    <property type="entry name" value="SGNH hydrolase"/>
    <property type="match status" value="1"/>
</dbReference>
<dbReference type="InterPro" id="IPR036514">
    <property type="entry name" value="SGNH_hydro_sf"/>
</dbReference>
<gene>
    <name evidence="2" type="ORF">Q8X39_02750</name>
</gene>
<keyword evidence="3" id="KW-1185">Reference proteome</keyword>
<dbReference type="Proteomes" id="UP001235760">
    <property type="component" value="Unassembled WGS sequence"/>
</dbReference>
<dbReference type="InterPro" id="IPR051532">
    <property type="entry name" value="Ester_Hydrolysis_Enzymes"/>
</dbReference>
<name>A0ABT9FZ81_LEPDI</name>
<dbReference type="Pfam" id="PF13472">
    <property type="entry name" value="Lipase_GDSL_2"/>
    <property type="match status" value="1"/>
</dbReference>
<dbReference type="PANTHER" id="PTHR30383">
    <property type="entry name" value="THIOESTERASE 1/PROTEASE 1/LYSOPHOSPHOLIPASE L1"/>
    <property type="match status" value="1"/>
</dbReference>
<accession>A0ABT9FZ81</accession>
<evidence type="ECO:0000313" key="3">
    <source>
        <dbReference type="Proteomes" id="UP001235760"/>
    </source>
</evidence>
<evidence type="ECO:0000259" key="1">
    <source>
        <dbReference type="Pfam" id="PF13472"/>
    </source>
</evidence>